<evidence type="ECO:0000313" key="4">
    <source>
        <dbReference type="Proteomes" id="UP000681315"/>
    </source>
</evidence>
<gene>
    <name evidence="3" type="ORF">J4051_06360</name>
</gene>
<organism evidence="3 4">
    <name type="scientific">Gelidibacter pelagius</name>
    <dbReference type="NCBI Taxonomy" id="2819985"/>
    <lineage>
        <taxon>Bacteria</taxon>
        <taxon>Pseudomonadati</taxon>
        <taxon>Bacteroidota</taxon>
        <taxon>Flavobacteriia</taxon>
        <taxon>Flavobacteriales</taxon>
        <taxon>Flavobacteriaceae</taxon>
        <taxon>Gelidibacter</taxon>
    </lineage>
</organism>
<dbReference type="RefSeq" id="WP_208233031.1">
    <property type="nucleotide sequence ID" value="NZ_JAGEVG010000006.1"/>
</dbReference>
<accession>A0ABS3SSM1</accession>
<keyword evidence="1" id="KW-1133">Transmembrane helix</keyword>
<feature type="transmembrane region" description="Helical" evidence="1">
    <location>
        <begin position="40"/>
        <end position="62"/>
    </location>
</feature>
<feature type="transmembrane region" description="Helical" evidence="1">
    <location>
        <begin position="83"/>
        <end position="106"/>
    </location>
</feature>
<dbReference type="InterPro" id="IPR046714">
    <property type="entry name" value="DUF6787"/>
</dbReference>
<keyword evidence="1" id="KW-0812">Transmembrane</keyword>
<protein>
    <recommendedName>
        <fullName evidence="2">DUF6787 domain-containing protein</fullName>
    </recommendedName>
</protein>
<reference evidence="3 4" key="1">
    <citation type="submission" date="2021-03" db="EMBL/GenBank/DDBJ databases">
        <title>Gelidibacter sp. nov., isolated from costal sediment.</title>
        <authorList>
            <person name="Lun K.-Y."/>
        </authorList>
    </citation>
    <scope>NUCLEOTIDE SEQUENCE [LARGE SCALE GENOMIC DNA]</scope>
    <source>
        <strain evidence="3 4">DF109</strain>
    </source>
</reference>
<keyword evidence="1" id="KW-0472">Membrane</keyword>
<evidence type="ECO:0000313" key="3">
    <source>
        <dbReference type="EMBL" id="MBO3097883.1"/>
    </source>
</evidence>
<evidence type="ECO:0000259" key="2">
    <source>
        <dbReference type="Pfam" id="PF20584"/>
    </source>
</evidence>
<comment type="caution">
    <text evidence="3">The sequence shown here is derived from an EMBL/GenBank/DDBJ whole genome shotgun (WGS) entry which is preliminary data.</text>
</comment>
<dbReference type="Proteomes" id="UP000681315">
    <property type="component" value="Unassembled WGS sequence"/>
</dbReference>
<feature type="transmembrane region" description="Helical" evidence="1">
    <location>
        <begin position="16"/>
        <end position="34"/>
    </location>
</feature>
<sequence>MEDFKKNWQIQHNWQLLFPVLGILILGYCSYRLADVIVGNINLFLVLIASVVIFSLLLRVTLFLFKKLEKKWILEYRWEMIRVFIVFSITGSSSVFIGKPIMALIGITKDNLNTTVYWILYITVGLIFYQFMLVFFGWLFGQFKFFWEFEKKMLGRIGFKKFLNQ</sequence>
<name>A0ABS3SSM1_9FLAO</name>
<feature type="transmembrane region" description="Helical" evidence="1">
    <location>
        <begin position="118"/>
        <end position="141"/>
    </location>
</feature>
<proteinExistence type="predicted"/>
<dbReference type="EMBL" id="JAGEVG010000006">
    <property type="protein sequence ID" value="MBO3097883.1"/>
    <property type="molecule type" value="Genomic_DNA"/>
</dbReference>
<keyword evidence="4" id="KW-1185">Reference proteome</keyword>
<dbReference type="Pfam" id="PF20584">
    <property type="entry name" value="DUF6787"/>
    <property type="match status" value="1"/>
</dbReference>
<evidence type="ECO:0000256" key="1">
    <source>
        <dbReference type="SAM" id="Phobius"/>
    </source>
</evidence>
<feature type="domain" description="DUF6787" evidence="2">
    <location>
        <begin position="83"/>
        <end position="159"/>
    </location>
</feature>